<dbReference type="KEGG" id="psoj:PHYSODRAFT_326194"/>
<organism evidence="2 3">
    <name type="scientific">Phytophthora sojae (strain P6497)</name>
    <name type="common">Soybean stem and root rot agent</name>
    <name type="synonym">Phytophthora megasperma f. sp. glycines</name>
    <dbReference type="NCBI Taxonomy" id="1094619"/>
    <lineage>
        <taxon>Eukaryota</taxon>
        <taxon>Sar</taxon>
        <taxon>Stramenopiles</taxon>
        <taxon>Oomycota</taxon>
        <taxon>Peronosporomycetes</taxon>
        <taxon>Peronosporales</taxon>
        <taxon>Peronosporaceae</taxon>
        <taxon>Phytophthora</taxon>
    </lineage>
</organism>
<feature type="compositionally biased region" description="Basic and acidic residues" evidence="1">
    <location>
        <begin position="86"/>
        <end position="104"/>
    </location>
</feature>
<dbReference type="InParanoid" id="G4YYL0"/>
<protein>
    <submittedName>
        <fullName evidence="2">Uncharacterized protein</fullName>
    </submittedName>
</protein>
<dbReference type="EMBL" id="JH159152">
    <property type="protein sequence ID" value="EGZ25128.1"/>
    <property type="molecule type" value="Genomic_DNA"/>
</dbReference>
<feature type="region of interest" description="Disordered" evidence="1">
    <location>
        <begin position="31"/>
        <end position="135"/>
    </location>
</feature>
<dbReference type="RefSeq" id="XP_009520416.1">
    <property type="nucleotide sequence ID" value="XM_009522121.1"/>
</dbReference>
<reference evidence="2 3" key="1">
    <citation type="journal article" date="2006" name="Science">
        <title>Phytophthora genome sequences uncover evolutionary origins and mechanisms of pathogenesis.</title>
        <authorList>
            <person name="Tyler B.M."/>
            <person name="Tripathy S."/>
            <person name="Zhang X."/>
            <person name="Dehal P."/>
            <person name="Jiang R.H."/>
            <person name="Aerts A."/>
            <person name="Arredondo F.D."/>
            <person name="Baxter L."/>
            <person name="Bensasson D."/>
            <person name="Beynon J.L."/>
            <person name="Chapman J."/>
            <person name="Damasceno C.M."/>
            <person name="Dorrance A.E."/>
            <person name="Dou D."/>
            <person name="Dickerman A.W."/>
            <person name="Dubchak I.L."/>
            <person name="Garbelotto M."/>
            <person name="Gijzen M."/>
            <person name="Gordon S.G."/>
            <person name="Govers F."/>
            <person name="Grunwald N.J."/>
            <person name="Huang W."/>
            <person name="Ivors K.L."/>
            <person name="Jones R.W."/>
            <person name="Kamoun S."/>
            <person name="Krampis K."/>
            <person name="Lamour K.H."/>
            <person name="Lee M.K."/>
            <person name="McDonald W.H."/>
            <person name="Medina M."/>
            <person name="Meijer H.J."/>
            <person name="Nordberg E.K."/>
            <person name="Maclean D.J."/>
            <person name="Ospina-Giraldo M.D."/>
            <person name="Morris P.F."/>
            <person name="Phuntumart V."/>
            <person name="Putnam N.H."/>
            <person name="Rash S."/>
            <person name="Rose J.K."/>
            <person name="Sakihama Y."/>
            <person name="Salamov A.A."/>
            <person name="Savidor A."/>
            <person name="Scheuring C.F."/>
            <person name="Smith B.M."/>
            <person name="Sobral B.W."/>
            <person name="Terry A."/>
            <person name="Torto-Alalibo T.A."/>
            <person name="Win J."/>
            <person name="Xu Z."/>
            <person name="Zhang H."/>
            <person name="Grigoriev I.V."/>
            <person name="Rokhsar D.S."/>
            <person name="Boore J.L."/>
        </authorList>
    </citation>
    <scope>NUCLEOTIDE SEQUENCE [LARGE SCALE GENOMIC DNA]</scope>
    <source>
        <strain evidence="2 3">P6497</strain>
    </source>
</reference>
<sequence length="264" mass="29001">MTVAVSTRGRTRILEVVTAANDVTVTATAAVTGHRTASYAPRRDDEANEDYFEDEGQYSDDQRSDEDSDADYDSDESTGHVGAANDAERRAAADGTFDRSDNRRFRNGGGPSNRERDDRRQYGPCATCGSPSHSVHDAGKCEALHELTKLLKSKVDKKDLSPELQSLLAEPAVAAVYLFAFTGESKRPDDLKNNERVKPTENGENRDASLVEIVIDEGDDDERDGHPTEALITSLDQIRGHLGSQRYDKRKRMRALVNGAVDDA</sequence>
<name>G4YYL0_PHYSP</name>
<accession>G4YYL0</accession>
<dbReference type="Proteomes" id="UP000002640">
    <property type="component" value="Unassembled WGS sequence"/>
</dbReference>
<feature type="compositionally biased region" description="Acidic residues" evidence="1">
    <location>
        <begin position="46"/>
        <end position="76"/>
    </location>
</feature>
<dbReference type="GeneID" id="20645385"/>
<keyword evidence="3" id="KW-1185">Reference proteome</keyword>
<proteinExistence type="predicted"/>
<dbReference type="AlphaFoldDB" id="G4YYL0"/>
<evidence type="ECO:0000256" key="1">
    <source>
        <dbReference type="SAM" id="MobiDB-lite"/>
    </source>
</evidence>
<gene>
    <name evidence="2" type="ORF">PHYSODRAFT_326194</name>
</gene>
<evidence type="ECO:0000313" key="2">
    <source>
        <dbReference type="EMBL" id="EGZ25128.1"/>
    </source>
</evidence>
<feature type="region of interest" description="Disordered" evidence="1">
    <location>
        <begin position="188"/>
        <end position="209"/>
    </location>
</feature>
<evidence type="ECO:0000313" key="3">
    <source>
        <dbReference type="Proteomes" id="UP000002640"/>
    </source>
</evidence>